<dbReference type="CDD" id="cd01650">
    <property type="entry name" value="RT_nLTR_like"/>
    <property type="match status" value="1"/>
</dbReference>
<sequence>MLALPSLLARFRKALAALDLALTLPYASRLAAAELRLSSWLSKASASPRTTPLPTLSYDCHLCESSDEKLAAVCAFYTSLYTPPPLPHTFETDCATLFHHLLSSLPIALADRLATPFTTDEVANALRLANRRASPGPDGLPYRVWSELLPVAGPLLASLANALGAGASLEVTARTILLPKTGDLSNLANYRPISISNSYVRTLARMLSARLLTVASFLLPWNQAAFIPGRRTTLVSGLLQGLIDTAAAPEVHPAAPSAFFVVSLDQRKAYDRVRHEWLFACLQRLGIPPLLLLLLSALYSSASTRVSTADGMTAPIPFLSGVLQGDPSSCIVYNLTLQPFLDLLRAWGVGITVPGLGFLTSLAFADDVLIFIDASSRGFQQWHALQSALTLYERASNAQINTTKSSFWLVGSPTDATAASALAATIASYGFANQNHRAFLTHLGHPITLWPRPPTNALVARLAAIRTRALCFPTIGVSILSRIQKSKQFLTSRLWHSISLGGLPHDFNDFYFEALNPYIFAPTKPYISRDDLTRPRSLGGFNLLHPDHMAIALSISFLRNYLSDPGPIGSWLRLNLTAELHHRYSAVPAILLARSSPAFTALQHADARAEGLFGRLLHALASVDLGLAPEWKDLPEAALVTLPWLLLFPSPTLTDQRQVKYLRSHWVTVGDMLWLGPQSHPAAPVPSYLGLPPSRSATAHNRLSSARDRFGGVPSLPWLTMWSQLEPRLATALTSHCLGSPTSYRLLTPDALRSRTPSETWILLSVDPAYPSFPWHLLTIAGRSILTASPRSVRRSLTPQEPRVPGWTLDPPVSPIFWSTVWTELEASPLPTDMRSACLLVLGQNLWTYRPAPPRRLNCPVGCPEADSPTHGICVCPAALRIWSACLPLLQAMGVSTPLSFSPRTIIGAWQHLPGLRGRLVLWRNAVLVTLHTARTIAGRDARTSASPPNFHHCDAMDVLSFTTASVVSALTSAWSRLPQESEVAIDRFHARWILGSSLLHIEGSSLVVTALPTAPPPPATAP</sequence>
<accession>A0A8X7MKN7</accession>
<name>A0A8X7MKN7_9BASI</name>
<dbReference type="EMBL" id="LWDE02001609">
    <property type="protein sequence ID" value="KAE8239751.1"/>
    <property type="molecule type" value="Genomic_DNA"/>
</dbReference>
<evidence type="ECO:0000313" key="4">
    <source>
        <dbReference type="Proteomes" id="UP000077684"/>
    </source>
</evidence>
<feature type="chain" id="PRO_5036501881" description="Reverse transcriptase domain-containing protein" evidence="1">
    <location>
        <begin position="17"/>
        <end position="1023"/>
    </location>
</feature>
<dbReference type="Proteomes" id="UP000077684">
    <property type="component" value="Unassembled WGS sequence"/>
</dbReference>
<reference evidence="3" key="2">
    <citation type="journal article" date="2019" name="IMA Fungus">
        <title>Genome sequencing and comparison of five Tilletia species to identify candidate genes for the detection of regulated species infecting wheat.</title>
        <authorList>
            <person name="Nguyen H.D.T."/>
            <person name="Sultana T."/>
            <person name="Kesanakurti P."/>
            <person name="Hambleton S."/>
        </authorList>
    </citation>
    <scope>NUCLEOTIDE SEQUENCE</scope>
    <source>
        <strain evidence="3">DAOMC 236426</strain>
    </source>
</reference>
<dbReference type="AlphaFoldDB" id="A0A8X7MKN7"/>
<dbReference type="InterPro" id="IPR000477">
    <property type="entry name" value="RT_dom"/>
</dbReference>
<proteinExistence type="predicted"/>
<keyword evidence="1" id="KW-0732">Signal</keyword>
<evidence type="ECO:0000259" key="2">
    <source>
        <dbReference type="PROSITE" id="PS50878"/>
    </source>
</evidence>
<evidence type="ECO:0000256" key="1">
    <source>
        <dbReference type="SAM" id="SignalP"/>
    </source>
</evidence>
<dbReference type="PANTHER" id="PTHR19446">
    <property type="entry name" value="REVERSE TRANSCRIPTASES"/>
    <property type="match status" value="1"/>
</dbReference>
<dbReference type="Pfam" id="PF00078">
    <property type="entry name" value="RVT_1"/>
    <property type="match status" value="1"/>
</dbReference>
<feature type="domain" description="Reverse transcriptase" evidence="2">
    <location>
        <begin position="159"/>
        <end position="426"/>
    </location>
</feature>
<dbReference type="PROSITE" id="PS50878">
    <property type="entry name" value="RT_POL"/>
    <property type="match status" value="1"/>
</dbReference>
<reference evidence="3" key="1">
    <citation type="submission" date="2016-04" db="EMBL/GenBank/DDBJ databases">
        <authorList>
            <person name="Nguyen H.D."/>
            <person name="Samba Siva P."/>
            <person name="Cullis J."/>
            <person name="Levesque C.A."/>
            <person name="Hambleton S."/>
        </authorList>
    </citation>
    <scope>NUCLEOTIDE SEQUENCE</scope>
    <source>
        <strain evidence="3">DAOMC 236426</strain>
    </source>
</reference>
<comment type="caution">
    <text evidence="3">The sequence shown here is derived from an EMBL/GenBank/DDBJ whole genome shotgun (WGS) entry which is preliminary data.</text>
</comment>
<organism evidence="3 4">
    <name type="scientific">Tilletia controversa</name>
    <name type="common">dwarf bunt fungus</name>
    <dbReference type="NCBI Taxonomy" id="13291"/>
    <lineage>
        <taxon>Eukaryota</taxon>
        <taxon>Fungi</taxon>
        <taxon>Dikarya</taxon>
        <taxon>Basidiomycota</taxon>
        <taxon>Ustilaginomycotina</taxon>
        <taxon>Exobasidiomycetes</taxon>
        <taxon>Tilletiales</taxon>
        <taxon>Tilletiaceae</taxon>
        <taxon>Tilletia</taxon>
    </lineage>
</organism>
<evidence type="ECO:0000313" key="3">
    <source>
        <dbReference type="EMBL" id="KAE8239751.1"/>
    </source>
</evidence>
<gene>
    <name evidence="3" type="ORF">A4X06_0g8064</name>
</gene>
<feature type="signal peptide" evidence="1">
    <location>
        <begin position="1"/>
        <end position="16"/>
    </location>
</feature>
<protein>
    <recommendedName>
        <fullName evidence="2">Reverse transcriptase domain-containing protein</fullName>
    </recommendedName>
</protein>
<keyword evidence="4" id="KW-1185">Reference proteome</keyword>